<evidence type="ECO:0000313" key="2">
    <source>
        <dbReference type="EMBL" id="GKV11277.1"/>
    </source>
</evidence>
<keyword evidence="3" id="KW-1185">Reference proteome</keyword>
<gene>
    <name evidence="2" type="ORF">SLEP1_g22543</name>
</gene>
<feature type="region of interest" description="Disordered" evidence="1">
    <location>
        <begin position="1"/>
        <end position="45"/>
    </location>
</feature>
<reference evidence="2 3" key="1">
    <citation type="journal article" date="2021" name="Commun. Biol.">
        <title>The genome of Shorea leprosula (Dipterocarpaceae) highlights the ecological relevance of drought in aseasonal tropical rainforests.</title>
        <authorList>
            <person name="Ng K.K.S."/>
            <person name="Kobayashi M.J."/>
            <person name="Fawcett J.A."/>
            <person name="Hatakeyama M."/>
            <person name="Paape T."/>
            <person name="Ng C.H."/>
            <person name="Ang C.C."/>
            <person name="Tnah L.H."/>
            <person name="Lee C.T."/>
            <person name="Nishiyama T."/>
            <person name="Sese J."/>
            <person name="O'Brien M.J."/>
            <person name="Copetti D."/>
            <person name="Mohd Noor M.I."/>
            <person name="Ong R.C."/>
            <person name="Putra M."/>
            <person name="Sireger I.Z."/>
            <person name="Indrioko S."/>
            <person name="Kosugi Y."/>
            <person name="Izuno A."/>
            <person name="Isagi Y."/>
            <person name="Lee S.L."/>
            <person name="Shimizu K.K."/>
        </authorList>
    </citation>
    <scope>NUCLEOTIDE SEQUENCE [LARGE SCALE GENOMIC DNA]</scope>
    <source>
        <strain evidence="2">214</strain>
    </source>
</reference>
<feature type="compositionally biased region" description="Polar residues" evidence="1">
    <location>
        <begin position="30"/>
        <end position="45"/>
    </location>
</feature>
<dbReference type="AlphaFoldDB" id="A0AAV5JCJ1"/>
<dbReference type="Proteomes" id="UP001054252">
    <property type="component" value="Unassembled WGS sequence"/>
</dbReference>
<evidence type="ECO:0000313" key="3">
    <source>
        <dbReference type="Proteomes" id="UP001054252"/>
    </source>
</evidence>
<dbReference type="EMBL" id="BPVZ01000034">
    <property type="protein sequence ID" value="GKV11277.1"/>
    <property type="molecule type" value="Genomic_DNA"/>
</dbReference>
<sequence length="45" mass="4993">MTLHPTNFRLLCHAPEPKSEARQMPCTRETGPTSAQGSKLIQITN</sequence>
<evidence type="ECO:0000256" key="1">
    <source>
        <dbReference type="SAM" id="MobiDB-lite"/>
    </source>
</evidence>
<comment type="caution">
    <text evidence="2">The sequence shown here is derived from an EMBL/GenBank/DDBJ whole genome shotgun (WGS) entry which is preliminary data.</text>
</comment>
<proteinExistence type="predicted"/>
<name>A0AAV5JCJ1_9ROSI</name>
<organism evidence="2 3">
    <name type="scientific">Rubroshorea leprosula</name>
    <dbReference type="NCBI Taxonomy" id="152421"/>
    <lineage>
        <taxon>Eukaryota</taxon>
        <taxon>Viridiplantae</taxon>
        <taxon>Streptophyta</taxon>
        <taxon>Embryophyta</taxon>
        <taxon>Tracheophyta</taxon>
        <taxon>Spermatophyta</taxon>
        <taxon>Magnoliopsida</taxon>
        <taxon>eudicotyledons</taxon>
        <taxon>Gunneridae</taxon>
        <taxon>Pentapetalae</taxon>
        <taxon>rosids</taxon>
        <taxon>malvids</taxon>
        <taxon>Malvales</taxon>
        <taxon>Dipterocarpaceae</taxon>
        <taxon>Rubroshorea</taxon>
    </lineage>
</organism>
<protein>
    <submittedName>
        <fullName evidence="2">Uncharacterized protein</fullName>
    </submittedName>
</protein>
<accession>A0AAV5JCJ1</accession>